<evidence type="ECO:0000259" key="1">
    <source>
        <dbReference type="Pfam" id="PF00326"/>
    </source>
</evidence>
<dbReference type="InterPro" id="IPR029058">
    <property type="entry name" value="AB_hydrolase_fold"/>
</dbReference>
<dbReference type="InterPro" id="IPR050585">
    <property type="entry name" value="Xaa-Pro_dipeptidyl-ppase/CocE"/>
</dbReference>
<keyword evidence="2" id="KW-0645">Protease</keyword>
<dbReference type="PANTHER" id="PTHR43056:SF5">
    <property type="entry name" value="PEPTIDASE S9 PROLYL OLIGOPEPTIDASE CATALYTIC DOMAIN-CONTAINING PROTEIN"/>
    <property type="match status" value="1"/>
</dbReference>
<dbReference type="STRING" id="1666911.HLUCCA11_16985"/>
<evidence type="ECO:0000313" key="2">
    <source>
        <dbReference type="EMBL" id="KPQ33849.1"/>
    </source>
</evidence>
<dbReference type="Proteomes" id="UP000050465">
    <property type="component" value="Unassembled WGS sequence"/>
</dbReference>
<dbReference type="Gene3D" id="3.40.50.1820">
    <property type="entry name" value="alpha/beta hydrolase"/>
    <property type="match status" value="1"/>
</dbReference>
<gene>
    <name evidence="2" type="ORF">HLUCCA11_16985</name>
</gene>
<keyword evidence="2" id="KW-0378">Hydrolase</keyword>
<dbReference type="GO" id="GO:0006508">
    <property type="term" value="P:proteolysis"/>
    <property type="evidence" value="ECO:0007669"/>
    <property type="project" value="InterPro"/>
</dbReference>
<dbReference type="PANTHER" id="PTHR43056">
    <property type="entry name" value="PEPTIDASE S9 PROLYL OLIGOPEPTIDASE"/>
    <property type="match status" value="1"/>
</dbReference>
<comment type="caution">
    <text evidence="2">The sequence shown here is derived from an EMBL/GenBank/DDBJ whole genome shotgun (WGS) entry which is preliminary data.</text>
</comment>
<dbReference type="Gene3D" id="2.120.10.30">
    <property type="entry name" value="TolB, C-terminal domain"/>
    <property type="match status" value="1"/>
</dbReference>
<name>A0A0P7YTK4_9CYAN</name>
<dbReference type="SUPFAM" id="SSF69322">
    <property type="entry name" value="Tricorn protease domain 2"/>
    <property type="match status" value="1"/>
</dbReference>
<accession>A0A0P7YTK4</accession>
<protein>
    <submittedName>
        <fullName evidence="2">Dipeptidyl aminopeptidase/acylaminoacyl-peptidase</fullName>
    </submittedName>
</protein>
<keyword evidence="2" id="KW-0031">Aminopeptidase</keyword>
<dbReference type="Pfam" id="PF00326">
    <property type="entry name" value="Peptidase_S9"/>
    <property type="match status" value="1"/>
</dbReference>
<sequence length="647" mass="71071">MVNATGYGSWKSPITSELIVSSSIGLGAVQLDGADVYWSELRPTEGGRQLVVRYGPEDLLGSVSDVTPTPFNVRTRVHEYGGGAYVVHQGTVYFSNFADQRLYRQRAGEAPAAMTPEVSPAAGLRYADAVVDAQRQRLICVMEDHRQAGEAVNAIATVPLVGGTPRVLVSGNDFYSSPRLSPDGSELVWITWNHPQMPWDGTELWRARVNDDGSLSRPHKLVGNIKESVCQPQWSPAGTLHFISDATGWWNLYRWEGERAEPLFPIEAEFAGPQWNFGQSSYGFEDNTSILCTYIYEGVMRLARFDTRARSMDEIEMPYSGVGSLQVGEGFAVFLASSTTKPSAVVKLDLATLKMTELRQSSSVVIDPGYLSEPEVVSFPTKGGLNAYGIYYRPQNKDYEPLVTERPPLLVKTHGGPTAAASSAFNPTIQYWTSRGFAVLDVNYGGSTGYGRAYRNRLIGQWGIVDVDDCVNGALYLVKEGRADVDRLAIDGGSAGGYTTLAALTFRDVFKAGASYYGVSDMASLAAETHKFESRYLDSLVGPYPEKKALYEERSPIYAVDQLSCPIIFLQGAEDQIVPPNQAETMVNALKEKGIPVAYLLFEGEQHGFRKGENIKRSLDAELSFYSQIFGFELADEIEPVEIIGKQ</sequence>
<dbReference type="GO" id="GO:0008236">
    <property type="term" value="F:serine-type peptidase activity"/>
    <property type="evidence" value="ECO:0007669"/>
    <property type="project" value="InterPro"/>
</dbReference>
<proteinExistence type="predicted"/>
<dbReference type="PATRIC" id="fig|1666911.3.peg.1164"/>
<dbReference type="GO" id="GO:0004177">
    <property type="term" value="F:aminopeptidase activity"/>
    <property type="evidence" value="ECO:0007669"/>
    <property type="project" value="UniProtKB-KW"/>
</dbReference>
<feature type="domain" description="Peptidase S9 prolyl oligopeptidase catalytic" evidence="1">
    <location>
        <begin position="425"/>
        <end position="631"/>
    </location>
</feature>
<reference evidence="2 3" key="1">
    <citation type="submission" date="2015-09" db="EMBL/GenBank/DDBJ databases">
        <title>Identification and resolution of microdiversity through metagenomic sequencing of parallel consortia.</title>
        <authorList>
            <person name="Nelson W.C."/>
            <person name="Romine M.F."/>
            <person name="Lindemann S.R."/>
        </authorList>
    </citation>
    <scope>NUCLEOTIDE SEQUENCE [LARGE SCALE GENOMIC DNA]</scope>
    <source>
        <strain evidence="2">Ana</strain>
    </source>
</reference>
<evidence type="ECO:0000313" key="3">
    <source>
        <dbReference type="Proteomes" id="UP000050465"/>
    </source>
</evidence>
<dbReference type="InterPro" id="IPR001375">
    <property type="entry name" value="Peptidase_S9_cat"/>
</dbReference>
<dbReference type="InterPro" id="IPR011042">
    <property type="entry name" value="6-blade_b-propeller_TolB-like"/>
</dbReference>
<dbReference type="EMBL" id="LJZR01000026">
    <property type="protein sequence ID" value="KPQ33849.1"/>
    <property type="molecule type" value="Genomic_DNA"/>
</dbReference>
<dbReference type="SUPFAM" id="SSF53474">
    <property type="entry name" value="alpha/beta-Hydrolases"/>
    <property type="match status" value="1"/>
</dbReference>
<organism evidence="2 3">
    <name type="scientific">Phormidesmis priestleyi Ana</name>
    <dbReference type="NCBI Taxonomy" id="1666911"/>
    <lineage>
        <taxon>Bacteria</taxon>
        <taxon>Bacillati</taxon>
        <taxon>Cyanobacteriota</taxon>
        <taxon>Cyanophyceae</taxon>
        <taxon>Leptolyngbyales</taxon>
        <taxon>Leptolyngbyaceae</taxon>
        <taxon>Phormidesmis</taxon>
    </lineage>
</organism>
<dbReference type="AlphaFoldDB" id="A0A0P7YTK4"/>